<dbReference type="GO" id="GO:0006152">
    <property type="term" value="P:purine nucleoside catabolic process"/>
    <property type="evidence" value="ECO:0007669"/>
    <property type="project" value="TreeGrafter"/>
</dbReference>
<dbReference type="InterPro" id="IPR015910">
    <property type="entry name" value="I/U_nuclsd_hydro_CS"/>
</dbReference>
<dbReference type="SUPFAM" id="SSF53590">
    <property type="entry name" value="Nucleoside hydrolase"/>
    <property type="match status" value="1"/>
</dbReference>
<dbReference type="HOGENOM" id="CLU_036838_2_0_1"/>
<evidence type="ECO:0000259" key="4">
    <source>
        <dbReference type="Pfam" id="PF01156"/>
    </source>
</evidence>
<dbReference type="OrthoDB" id="432381at2759"/>
<proteinExistence type="inferred from homology"/>
<dbReference type="AlphaFoldDB" id="A0A0C9VAT7"/>
<dbReference type="PANTHER" id="PTHR12304:SF4">
    <property type="entry name" value="URIDINE NUCLEOSIDASE"/>
    <property type="match status" value="1"/>
</dbReference>
<dbReference type="GO" id="GO:0045437">
    <property type="term" value="F:uridine nucleosidase activity"/>
    <property type="evidence" value="ECO:0007669"/>
    <property type="project" value="UniProtKB-ARBA"/>
</dbReference>
<dbReference type="PANTHER" id="PTHR12304">
    <property type="entry name" value="INOSINE-URIDINE PREFERRING NUCLEOSIDE HYDROLASE"/>
    <property type="match status" value="1"/>
</dbReference>
<gene>
    <name evidence="5" type="ORF">M422DRAFT_228721</name>
</gene>
<evidence type="ECO:0000313" key="5">
    <source>
        <dbReference type="EMBL" id="KIJ44089.1"/>
    </source>
</evidence>
<feature type="domain" description="Inosine/uridine-preferring nucleoside hydrolase" evidence="4">
    <location>
        <begin position="5"/>
        <end position="339"/>
    </location>
</feature>
<dbReference type="InterPro" id="IPR036452">
    <property type="entry name" value="Ribo_hydro-like"/>
</dbReference>
<protein>
    <recommendedName>
        <fullName evidence="4">Inosine/uridine-preferring nucleoside hydrolase domain-containing protein</fullName>
    </recommendedName>
</protein>
<keyword evidence="3" id="KW-0326">Glycosidase</keyword>
<reference evidence="5 6" key="1">
    <citation type="submission" date="2014-06" db="EMBL/GenBank/DDBJ databases">
        <title>Evolutionary Origins and Diversification of the Mycorrhizal Mutualists.</title>
        <authorList>
            <consortium name="DOE Joint Genome Institute"/>
            <consortium name="Mycorrhizal Genomics Consortium"/>
            <person name="Kohler A."/>
            <person name="Kuo A."/>
            <person name="Nagy L.G."/>
            <person name="Floudas D."/>
            <person name="Copeland A."/>
            <person name="Barry K.W."/>
            <person name="Cichocki N."/>
            <person name="Veneault-Fourrey C."/>
            <person name="LaButti K."/>
            <person name="Lindquist E.A."/>
            <person name="Lipzen A."/>
            <person name="Lundell T."/>
            <person name="Morin E."/>
            <person name="Murat C."/>
            <person name="Riley R."/>
            <person name="Ohm R."/>
            <person name="Sun H."/>
            <person name="Tunlid A."/>
            <person name="Henrissat B."/>
            <person name="Grigoriev I.V."/>
            <person name="Hibbett D.S."/>
            <person name="Martin F."/>
        </authorList>
    </citation>
    <scope>NUCLEOTIDE SEQUENCE [LARGE SCALE GENOMIC DNA]</scope>
    <source>
        <strain evidence="5 6">SS14</strain>
    </source>
</reference>
<dbReference type="Gene3D" id="3.90.245.10">
    <property type="entry name" value="Ribonucleoside hydrolase-like"/>
    <property type="match status" value="1"/>
</dbReference>
<dbReference type="GO" id="GO:0008477">
    <property type="term" value="F:purine nucleosidase activity"/>
    <property type="evidence" value="ECO:0007669"/>
    <property type="project" value="TreeGrafter"/>
</dbReference>
<dbReference type="CDD" id="cd02651">
    <property type="entry name" value="nuc_hydro_IU_UC_XIUA"/>
    <property type="match status" value="1"/>
</dbReference>
<evidence type="ECO:0000256" key="3">
    <source>
        <dbReference type="ARBA" id="ARBA00023295"/>
    </source>
</evidence>
<dbReference type="InterPro" id="IPR001910">
    <property type="entry name" value="Inosine/uridine_hydrolase_dom"/>
</dbReference>
<evidence type="ECO:0000256" key="2">
    <source>
        <dbReference type="ARBA" id="ARBA00022801"/>
    </source>
</evidence>
<dbReference type="Proteomes" id="UP000054279">
    <property type="component" value="Unassembled WGS sequence"/>
</dbReference>
<dbReference type="InterPro" id="IPR023186">
    <property type="entry name" value="IUNH"/>
</dbReference>
<organism evidence="5 6">
    <name type="scientific">Sphaerobolus stellatus (strain SS14)</name>
    <dbReference type="NCBI Taxonomy" id="990650"/>
    <lineage>
        <taxon>Eukaryota</taxon>
        <taxon>Fungi</taxon>
        <taxon>Dikarya</taxon>
        <taxon>Basidiomycota</taxon>
        <taxon>Agaricomycotina</taxon>
        <taxon>Agaricomycetes</taxon>
        <taxon>Phallomycetidae</taxon>
        <taxon>Geastrales</taxon>
        <taxon>Sphaerobolaceae</taxon>
        <taxon>Sphaerobolus</taxon>
    </lineage>
</organism>
<dbReference type="Pfam" id="PF01156">
    <property type="entry name" value="IU_nuc_hydro"/>
    <property type="match status" value="1"/>
</dbReference>
<evidence type="ECO:0000313" key="6">
    <source>
        <dbReference type="Proteomes" id="UP000054279"/>
    </source>
</evidence>
<dbReference type="EMBL" id="KN837119">
    <property type="protein sequence ID" value="KIJ44089.1"/>
    <property type="molecule type" value="Genomic_DNA"/>
</dbReference>
<dbReference type="PROSITE" id="PS01247">
    <property type="entry name" value="IUNH"/>
    <property type="match status" value="1"/>
</dbReference>
<keyword evidence="2" id="KW-0378">Hydrolase</keyword>
<name>A0A0C9VAT7_SPHS4</name>
<accession>A0A0C9VAT7</accession>
<sequence>MPRAIWLDCDPGHDDAIAILLALNSPEIKLLGISTVHGNTTPQNAWKNALRLTYAFGTEGEPKPKVYAGATKPLLRTPKVDAEIHGLDGLGGVEGLTDFRDPKVQRLAQETEGKRAVEAIAAAVQETWKNGEGERVTLVTTGPQTNLALFLSVYVDLQPAIEEIVFMGGAVGVGNRGPLAEYNILCDPEASQIVLDYPIPKVMIPINATHQVIFTKEMHYRLLAPDQSLPTPDVLPLKAATPLRHTISTFLLFFADTYRSTFGFNEGPPLHDALTIAYIVHPELFRCKRYRVDVELSGTHALGATVVDVWNYRTCDDTWGYQGKNCLVAEDVNVPGFFDYFLECIERCDKKTPLNIT</sequence>
<comment type="similarity">
    <text evidence="1">Belongs to the IUNH family.</text>
</comment>
<dbReference type="GO" id="GO:0005829">
    <property type="term" value="C:cytosol"/>
    <property type="evidence" value="ECO:0007669"/>
    <property type="project" value="TreeGrafter"/>
</dbReference>
<keyword evidence="6" id="KW-1185">Reference proteome</keyword>
<evidence type="ECO:0000256" key="1">
    <source>
        <dbReference type="ARBA" id="ARBA00009176"/>
    </source>
</evidence>